<keyword evidence="2" id="KW-0614">Plasmid</keyword>
<dbReference type="SMART" id="SM00318">
    <property type="entry name" value="SNc"/>
    <property type="match status" value="1"/>
</dbReference>
<proteinExistence type="predicted"/>
<gene>
    <name evidence="2" type="ORF">FOB26_02475</name>
</gene>
<protein>
    <submittedName>
        <fullName evidence="2">Thermonuclease family protein</fullName>
    </submittedName>
</protein>
<keyword evidence="3" id="KW-1185">Reference proteome</keyword>
<geneLocation type="plasmid" evidence="2">
    <name>unnamed3</name>
</geneLocation>
<evidence type="ECO:0000259" key="1">
    <source>
        <dbReference type="PROSITE" id="PS50830"/>
    </source>
</evidence>
<accession>A0AA44EHC2</accession>
<comment type="caution">
    <text evidence="2">The sequence shown here is derived from an EMBL/GenBank/DDBJ whole genome shotgun (WGS) entry which is preliminary data.</text>
</comment>
<dbReference type="PROSITE" id="PS50830">
    <property type="entry name" value="TNASE_3"/>
    <property type="match status" value="1"/>
</dbReference>
<dbReference type="InterPro" id="IPR016071">
    <property type="entry name" value="Staphylococal_nuclease_OB-fold"/>
</dbReference>
<reference evidence="2" key="1">
    <citation type="submission" date="2019-07" db="EMBL/GenBank/DDBJ databases">
        <title>FDA dAtabase for Regulatory Grade micrObial Sequences (FDA-ARGOS): Supporting development and validation of Infectious Disease Dx tests.</title>
        <authorList>
            <person name="Bachman M."/>
            <person name="Young C."/>
            <person name="Tallon L."/>
            <person name="Sadzewicz L."/>
            <person name="Vavikolanu K."/>
            <person name="Mehta A."/>
            <person name="Aluvathingal J."/>
            <person name="Nadendla S."/>
            <person name="Nandy P."/>
            <person name="Geyer C."/>
            <person name="Yan Y."/>
            <person name="Sichtig H."/>
        </authorList>
    </citation>
    <scope>NUCLEOTIDE SEQUENCE</scope>
    <source>
        <strain evidence="2">FDAARGOS_618</strain>
        <plasmid evidence="2">unnamed3</plasmid>
    </source>
</reference>
<dbReference type="Proteomes" id="UP001155820">
    <property type="component" value="Unassembled WGS sequence"/>
</dbReference>
<organism evidence="2 3">
    <name type="scientific">Agrobacterium pusense</name>
    <dbReference type="NCBI Taxonomy" id="648995"/>
    <lineage>
        <taxon>Bacteria</taxon>
        <taxon>Pseudomonadati</taxon>
        <taxon>Pseudomonadota</taxon>
        <taxon>Alphaproteobacteria</taxon>
        <taxon>Hyphomicrobiales</taxon>
        <taxon>Rhizobiaceae</taxon>
        <taxon>Rhizobium/Agrobacterium group</taxon>
        <taxon>Agrobacterium</taxon>
    </lineage>
</organism>
<dbReference type="EMBL" id="JABRWM010000003">
    <property type="protein sequence ID" value="NRF18017.1"/>
    <property type="molecule type" value="Genomic_DNA"/>
</dbReference>
<dbReference type="InterPro" id="IPR035437">
    <property type="entry name" value="SNase_OB-fold_sf"/>
</dbReference>
<dbReference type="AlphaFoldDB" id="A0AA44EHC2"/>
<sequence>MSELKIRYLSNLSNFTIALTAFLIAEHANAASRLPPQRFEVEVIDGDTLRIIGSKQSIRLYGVDACESGQPMTSKDGQRFDCGSPAVSALMQWTEGQTVSCEIRDYDRYNRALAFCGTQAVPDFSAELIRKGLAVAYRYRSRAVWPEYQRIEDSAKRQNRGIWAYSFDEPWIYRKNLKN</sequence>
<dbReference type="SUPFAM" id="SSF50199">
    <property type="entry name" value="Staphylococcal nuclease"/>
    <property type="match status" value="1"/>
</dbReference>
<feature type="domain" description="TNase-like" evidence="1">
    <location>
        <begin position="43"/>
        <end position="165"/>
    </location>
</feature>
<dbReference type="Gene3D" id="2.40.50.90">
    <property type="match status" value="1"/>
</dbReference>
<name>A0AA44EHC2_9HYPH</name>
<dbReference type="RefSeq" id="WP_172873353.1">
    <property type="nucleotide sequence ID" value="NZ_JABRWL010000004.1"/>
</dbReference>
<dbReference type="Pfam" id="PF00565">
    <property type="entry name" value="SNase"/>
    <property type="match status" value="1"/>
</dbReference>
<evidence type="ECO:0000313" key="3">
    <source>
        <dbReference type="Proteomes" id="UP001155820"/>
    </source>
</evidence>
<dbReference type="PANTHER" id="PTHR12302:SF26">
    <property type="entry name" value="BLR1266 PROTEIN"/>
    <property type="match status" value="1"/>
</dbReference>
<evidence type="ECO:0000313" key="2">
    <source>
        <dbReference type="EMBL" id="NRF18017.1"/>
    </source>
</evidence>
<dbReference type="PANTHER" id="PTHR12302">
    <property type="entry name" value="EBNA2 BINDING PROTEIN P100"/>
    <property type="match status" value="1"/>
</dbReference>